<dbReference type="RefSeq" id="WP_021708587.1">
    <property type="nucleotide sequence ID" value="NZ_BAOB01000298.1"/>
</dbReference>
<accession>U3ANF3</accession>
<evidence type="ECO:0000313" key="2">
    <source>
        <dbReference type="EMBL" id="GAD74807.1"/>
    </source>
</evidence>
<dbReference type="EMBL" id="BATL01000015">
    <property type="protein sequence ID" value="GAD74807.1"/>
    <property type="molecule type" value="Genomic_DNA"/>
</dbReference>
<dbReference type="AlphaFoldDB" id="U3ANF3"/>
<feature type="signal peptide" evidence="1">
    <location>
        <begin position="1"/>
        <end position="20"/>
    </location>
</feature>
<proteinExistence type="predicted"/>
<protein>
    <recommendedName>
        <fullName evidence="4">Tc toxin complex TcA C-terminal TcB-binding domain-containing protein</fullName>
    </recommendedName>
</protein>
<evidence type="ECO:0008006" key="4">
    <source>
        <dbReference type="Google" id="ProtNLM"/>
    </source>
</evidence>
<comment type="caution">
    <text evidence="2">The sequence shown here is derived from an EMBL/GenBank/DDBJ whole genome shotgun (WGS) entry which is preliminary data.</text>
</comment>
<sequence>MFKKNLIALSLALSSGFSFANTWTDFYNLQEPEYFPSDYANSILEEEYNSATLQGMYVDSNEINKLLNSSSDYSGITIIADTINIDDPILANISDLSLKIMARRIIGSDHMNLSIDKNDSGLFYLIADKVETDIHLLTDGDVKKIDTTLGHKVRFVQFSGGLTHFEQNDDLNLVAFIDAIHNKKTFLFDQAFDTGASIFDQDSNLSLEMLNWYSKALGQSQGLLEKNQDFTNLFQSLKSMAIFVTANQKSGDYLPNLNMDVYSQSYGTLLSAMNAYQSEYDQFEDQSKDLAARKQSAKLMLEHLESALTAQQGIIDNQNKKIEAYQQVIDDRTIEFEKQQDYVNETANGFREGIELYTQTVVWTSVFDCFSIISDLATGIISAYTGNVGEVADSAADMADKVQDTVFNAKNLKKLADNIANIKKMADTINKILQLVKDHVFNADLREQMNEINLTIPELESSSITWDLTKQDIAVQLGAAEKLGIRGTSAYRAALEKLMTWGSAISGTQLAMIQMSSRVIELELEKTVILEDIDRISALIDSLESDEEAMLEVEQYLLRSYNFFKRPLYSAQLNYNAAYKYTTFENSKVTPKLNASYLEYSQDRVTMQEQFNDYMSSLSEYAQVFRNSFDLNDADAIKSLRETGQFSISISPDNYTSFGTGFFEGENRIRLETFGVELIGSDLPDTLYKFQISHTGQFTDLYKGKEFVFNGTLINKFFSYEKDGDIHNINQDGNLEEEFKSYTFKPSLMSNWTIKLKNHEDIDLSKVTNIKISLKGSSITTPWRKN</sequence>
<dbReference type="OrthoDB" id="4496929at2"/>
<evidence type="ECO:0000313" key="3">
    <source>
        <dbReference type="Proteomes" id="UP000016567"/>
    </source>
</evidence>
<evidence type="ECO:0000256" key="1">
    <source>
        <dbReference type="SAM" id="SignalP"/>
    </source>
</evidence>
<organism evidence="2 3">
    <name type="scientific">Vibrio azureus NBRC 104587</name>
    <dbReference type="NCBI Taxonomy" id="1219077"/>
    <lineage>
        <taxon>Bacteria</taxon>
        <taxon>Pseudomonadati</taxon>
        <taxon>Pseudomonadota</taxon>
        <taxon>Gammaproteobacteria</taxon>
        <taxon>Vibrionales</taxon>
        <taxon>Vibrionaceae</taxon>
        <taxon>Vibrio</taxon>
    </lineage>
</organism>
<dbReference type="STRING" id="1219077.VAZ01S_015_00510"/>
<reference evidence="2 3" key="1">
    <citation type="submission" date="2013-09" db="EMBL/GenBank/DDBJ databases">
        <title>Whole genome shotgun sequence of Vibrio azureus NBRC 104587.</title>
        <authorList>
            <person name="Isaki S."/>
            <person name="Hosoyama A."/>
            <person name="Numata M."/>
            <person name="Hashimoto M."/>
            <person name="Hosoyama Y."/>
            <person name="Tsuchikane K."/>
            <person name="Noguchi M."/>
            <person name="Hirakata S."/>
            <person name="Ichikawa N."/>
            <person name="Ohji S."/>
            <person name="Yamazoe A."/>
            <person name="Fujita N."/>
        </authorList>
    </citation>
    <scope>NUCLEOTIDE SEQUENCE [LARGE SCALE GENOMIC DNA]</scope>
    <source>
        <strain evidence="2 3">NBRC 104587</strain>
    </source>
</reference>
<dbReference type="eggNOG" id="ENOG502ZVM0">
    <property type="taxonomic scope" value="Bacteria"/>
</dbReference>
<name>U3ANF3_9VIBR</name>
<dbReference type="PANTHER" id="PTHR34714">
    <property type="entry name" value="EGF-LIKE DOMAIN-CONTAINING PROTEIN"/>
    <property type="match status" value="1"/>
</dbReference>
<dbReference type="PANTHER" id="PTHR34714:SF2">
    <property type="entry name" value="EGF-LIKE DOMAIN-CONTAINING PROTEIN"/>
    <property type="match status" value="1"/>
</dbReference>
<dbReference type="Proteomes" id="UP000016567">
    <property type="component" value="Unassembled WGS sequence"/>
</dbReference>
<gene>
    <name evidence="2" type="ORF">VAZ01S_015_00510</name>
</gene>
<keyword evidence="1" id="KW-0732">Signal</keyword>
<feature type="chain" id="PRO_5004639687" description="Tc toxin complex TcA C-terminal TcB-binding domain-containing protein" evidence="1">
    <location>
        <begin position="21"/>
        <end position="786"/>
    </location>
</feature>
<keyword evidence="3" id="KW-1185">Reference proteome</keyword>